<evidence type="ECO:0000259" key="3">
    <source>
        <dbReference type="Pfam" id="PF18962"/>
    </source>
</evidence>
<gene>
    <name evidence="4" type="ORF">E0F76_04615</name>
</gene>
<dbReference type="Proteomes" id="UP000295479">
    <property type="component" value="Unassembled WGS sequence"/>
</dbReference>
<feature type="domain" description="Secretion system C-terminal sorting" evidence="3">
    <location>
        <begin position="360"/>
        <end position="419"/>
    </location>
</feature>
<dbReference type="NCBIfam" id="TIGR04183">
    <property type="entry name" value="Por_Secre_tail"/>
    <property type="match status" value="1"/>
</dbReference>
<comment type="caution">
    <text evidence="4">The sequence shown here is derived from an EMBL/GenBank/DDBJ whole genome shotgun (WGS) entry which is preliminary data.</text>
</comment>
<dbReference type="AlphaFoldDB" id="A0A4R5CLT6"/>
<feature type="transmembrane region" description="Helical" evidence="2">
    <location>
        <begin position="31"/>
        <end position="50"/>
    </location>
</feature>
<dbReference type="RefSeq" id="WP_132002036.1">
    <property type="nucleotide sequence ID" value="NZ_SMFK01000002.1"/>
</dbReference>
<keyword evidence="1" id="KW-0732">Signal</keyword>
<evidence type="ECO:0000313" key="5">
    <source>
        <dbReference type="Proteomes" id="UP000295479"/>
    </source>
</evidence>
<organism evidence="4 5">
    <name type="scientific">Flavobacterium cellulosilyticum</name>
    <dbReference type="NCBI Taxonomy" id="2541731"/>
    <lineage>
        <taxon>Bacteria</taxon>
        <taxon>Pseudomonadati</taxon>
        <taxon>Bacteroidota</taxon>
        <taxon>Flavobacteriia</taxon>
        <taxon>Flavobacteriales</taxon>
        <taxon>Flavobacteriaceae</taxon>
        <taxon>Flavobacterium</taxon>
    </lineage>
</organism>
<accession>A0A4R5CLT6</accession>
<keyword evidence="2" id="KW-0812">Transmembrane</keyword>
<protein>
    <submittedName>
        <fullName evidence="4">T9SS type A sorting domain-containing protein</fullName>
    </submittedName>
</protein>
<dbReference type="OrthoDB" id="9798438at2"/>
<keyword evidence="2" id="KW-0472">Membrane</keyword>
<name>A0A4R5CLT6_9FLAO</name>
<evidence type="ECO:0000313" key="4">
    <source>
        <dbReference type="EMBL" id="TDD98424.1"/>
    </source>
</evidence>
<keyword evidence="5" id="KW-1185">Reference proteome</keyword>
<sequence length="427" mass="48121">MKNHKYIGLQNNIKNIKFNLFSYQHKTSKNILILIFLLLFKIVTIAQVAGCNDPLALNYNANATENNGSCSYNSTTITVKSSTALDASIKETSGLLEWNGYLYTHNDGVDTNLYKLDKNTGAILKSIPLPSIQNMDWEEISQDDSYIYIGDFGNNYSGNRTDLKIYKILKSTLESSPQIEIINFSYSNQTDFSTKTNNKTDFDCEAFVVTKNEILLFTKQWLSEKTSVYSLPKNAGTYVANLQTTLDVSGLITGATLKENLRLITLCGYSNPVQPFVFLIYDYKDNSFSTANKRKINISLPYHQIEAISTNNGLDYNVTNESLSIFTQKLHQFSLEQYLGNYLKSLSLRNASTKNNIPILFPNPAGSEIHIGNIDLINTDFEIVSLNGEIVQKGKLKGTTIIISDLEKGVYLIKFIDQFQVYKIIKK</sequence>
<dbReference type="InterPro" id="IPR026444">
    <property type="entry name" value="Secre_tail"/>
</dbReference>
<evidence type="ECO:0000256" key="1">
    <source>
        <dbReference type="ARBA" id="ARBA00022729"/>
    </source>
</evidence>
<dbReference type="Pfam" id="PF18962">
    <property type="entry name" value="Por_Secre_tail"/>
    <property type="match status" value="1"/>
</dbReference>
<proteinExistence type="predicted"/>
<keyword evidence="2" id="KW-1133">Transmembrane helix</keyword>
<reference evidence="4 5" key="1">
    <citation type="submission" date="2019-03" db="EMBL/GenBank/DDBJ databases">
        <title>Flavobacterium AR-3-4 sp. nov. isolated from arctic soil.</title>
        <authorList>
            <person name="Chaudhary D.K."/>
        </authorList>
    </citation>
    <scope>NUCLEOTIDE SEQUENCE [LARGE SCALE GENOMIC DNA]</scope>
    <source>
        <strain evidence="4 5">AR-3-4</strain>
    </source>
</reference>
<dbReference type="EMBL" id="SMFK01000002">
    <property type="protein sequence ID" value="TDD98424.1"/>
    <property type="molecule type" value="Genomic_DNA"/>
</dbReference>
<evidence type="ECO:0000256" key="2">
    <source>
        <dbReference type="SAM" id="Phobius"/>
    </source>
</evidence>